<dbReference type="GeneID" id="17269676"/>
<feature type="compositionally biased region" description="Acidic residues" evidence="1">
    <location>
        <begin position="245"/>
        <end position="261"/>
    </location>
</feature>
<feature type="compositionally biased region" description="Low complexity" evidence="1">
    <location>
        <begin position="222"/>
        <end position="232"/>
    </location>
</feature>
<sequence length="261" mass="27577">MVHFALFSLGLAPLYLPTLLQPSQEALLHRSIQTWGISTLRQQIHARHVAKVAFYADESAVEVLDSNGLQRRVAIFPGVAPILLQDLRSEKLPFFVVPERPQAPSVVLAFARGFVSMLVVILVINALGMLDQFVWGCMIAGSVLNAVSEQVASACGAAGAAAGARVAEGRKRHGEAVAGLYRALGALSAGGPAPVPPASGRPVRESLLVSVRPAAHSRLAAGRLRRGANGARAEADEARLPLVTSDEEAEEADDPLADYDI</sequence>
<dbReference type="Proteomes" id="UP000013827">
    <property type="component" value="Unassembled WGS sequence"/>
</dbReference>
<accession>A0A0D3JKU7</accession>
<evidence type="ECO:0000256" key="1">
    <source>
        <dbReference type="SAM" id="MobiDB-lite"/>
    </source>
</evidence>
<dbReference type="RefSeq" id="XP_005776561.1">
    <property type="nucleotide sequence ID" value="XM_005776504.1"/>
</dbReference>
<evidence type="ECO:0000313" key="4">
    <source>
        <dbReference type="Proteomes" id="UP000013827"/>
    </source>
</evidence>
<evidence type="ECO:0000313" key="3">
    <source>
        <dbReference type="EnsemblProtists" id="EOD24132"/>
    </source>
</evidence>
<dbReference type="EnsemblProtists" id="EOD24132">
    <property type="protein sequence ID" value="EOD24132"/>
    <property type="gene ID" value="EMIHUDRAFT_116111"/>
</dbReference>
<feature type="region of interest" description="Disordered" evidence="1">
    <location>
        <begin position="222"/>
        <end position="261"/>
    </location>
</feature>
<dbReference type="HOGENOM" id="CLU_1067243_0_0_1"/>
<keyword evidence="4" id="KW-1185">Reference proteome</keyword>
<feature type="signal peptide" evidence="2">
    <location>
        <begin position="1"/>
        <end position="20"/>
    </location>
</feature>
<proteinExistence type="predicted"/>
<dbReference type="PaxDb" id="2903-EOD24132"/>
<keyword evidence="2" id="KW-0732">Signal</keyword>
<feature type="chain" id="PRO_5044195527" evidence="2">
    <location>
        <begin position="21"/>
        <end position="261"/>
    </location>
</feature>
<protein>
    <submittedName>
        <fullName evidence="3">Uncharacterized protein</fullName>
    </submittedName>
</protein>
<dbReference type="AlphaFoldDB" id="A0A0D3JKU7"/>
<reference evidence="4" key="1">
    <citation type="journal article" date="2013" name="Nature">
        <title>Pan genome of the phytoplankton Emiliania underpins its global distribution.</title>
        <authorList>
            <person name="Read B.A."/>
            <person name="Kegel J."/>
            <person name="Klute M.J."/>
            <person name="Kuo A."/>
            <person name="Lefebvre S.C."/>
            <person name="Maumus F."/>
            <person name="Mayer C."/>
            <person name="Miller J."/>
            <person name="Monier A."/>
            <person name="Salamov A."/>
            <person name="Young J."/>
            <person name="Aguilar M."/>
            <person name="Claverie J.M."/>
            <person name="Frickenhaus S."/>
            <person name="Gonzalez K."/>
            <person name="Herman E.K."/>
            <person name="Lin Y.C."/>
            <person name="Napier J."/>
            <person name="Ogata H."/>
            <person name="Sarno A.F."/>
            <person name="Shmutz J."/>
            <person name="Schroeder D."/>
            <person name="de Vargas C."/>
            <person name="Verret F."/>
            <person name="von Dassow P."/>
            <person name="Valentin K."/>
            <person name="Van de Peer Y."/>
            <person name="Wheeler G."/>
            <person name="Dacks J.B."/>
            <person name="Delwiche C.F."/>
            <person name="Dyhrman S.T."/>
            <person name="Glockner G."/>
            <person name="John U."/>
            <person name="Richards T."/>
            <person name="Worden A.Z."/>
            <person name="Zhang X."/>
            <person name="Grigoriev I.V."/>
            <person name="Allen A.E."/>
            <person name="Bidle K."/>
            <person name="Borodovsky M."/>
            <person name="Bowler C."/>
            <person name="Brownlee C."/>
            <person name="Cock J.M."/>
            <person name="Elias M."/>
            <person name="Gladyshev V.N."/>
            <person name="Groth M."/>
            <person name="Guda C."/>
            <person name="Hadaegh A."/>
            <person name="Iglesias-Rodriguez M.D."/>
            <person name="Jenkins J."/>
            <person name="Jones B.M."/>
            <person name="Lawson T."/>
            <person name="Leese F."/>
            <person name="Lindquist E."/>
            <person name="Lobanov A."/>
            <person name="Lomsadze A."/>
            <person name="Malik S.B."/>
            <person name="Marsh M.E."/>
            <person name="Mackinder L."/>
            <person name="Mock T."/>
            <person name="Mueller-Roeber B."/>
            <person name="Pagarete A."/>
            <person name="Parker M."/>
            <person name="Probert I."/>
            <person name="Quesneville H."/>
            <person name="Raines C."/>
            <person name="Rensing S.A."/>
            <person name="Riano-Pachon D.M."/>
            <person name="Richier S."/>
            <person name="Rokitta S."/>
            <person name="Shiraiwa Y."/>
            <person name="Soanes D.M."/>
            <person name="van der Giezen M."/>
            <person name="Wahlund T.M."/>
            <person name="Williams B."/>
            <person name="Wilson W."/>
            <person name="Wolfe G."/>
            <person name="Wurch L.L."/>
        </authorList>
    </citation>
    <scope>NUCLEOTIDE SEQUENCE</scope>
</reference>
<reference evidence="3" key="2">
    <citation type="submission" date="2024-10" db="UniProtKB">
        <authorList>
            <consortium name="EnsemblProtists"/>
        </authorList>
    </citation>
    <scope>IDENTIFICATION</scope>
</reference>
<dbReference type="KEGG" id="ehx:EMIHUDRAFT_116111"/>
<organism evidence="3 4">
    <name type="scientific">Emiliania huxleyi (strain CCMP1516)</name>
    <dbReference type="NCBI Taxonomy" id="280463"/>
    <lineage>
        <taxon>Eukaryota</taxon>
        <taxon>Haptista</taxon>
        <taxon>Haptophyta</taxon>
        <taxon>Prymnesiophyceae</taxon>
        <taxon>Isochrysidales</taxon>
        <taxon>Noelaerhabdaceae</taxon>
        <taxon>Emiliania</taxon>
    </lineage>
</organism>
<name>A0A0D3JKU7_EMIH1</name>
<evidence type="ECO:0000256" key="2">
    <source>
        <dbReference type="SAM" id="SignalP"/>
    </source>
</evidence>